<sequence length="255" mass="28299">MAELTNPLFDNEREFLERQKLEYERALQGDVDEIKEKTQTAGKYALIGAGLLGSLWLIKKAFSSKKHSAFEEGLDEWDTHERVAASKKKLRHNDNHYSDVDTSVADDLGFGSAHAHQADRGATAATHERAHLAPDVYHTDSDIDPFPPLPRSRTRRYPVQAYQAPAESSGTGKLMASAFQSFLESDTGKMLLAQVTAVLMAYVAKKVGDYLPMVKNPDLATSPGSFTVEPETKDIDFTYHHDEADAPHQSARNPQ</sequence>
<comment type="caution">
    <text evidence="2">The sequence shown here is derived from an EMBL/GenBank/DDBJ whole genome shotgun (WGS) entry which is preliminary data.</text>
</comment>
<evidence type="ECO:0000313" key="2">
    <source>
        <dbReference type="EMBL" id="MCB2380179.1"/>
    </source>
</evidence>
<dbReference type="Proteomes" id="UP001165297">
    <property type="component" value="Unassembled WGS sequence"/>
</dbReference>
<dbReference type="RefSeq" id="WP_226189880.1">
    <property type="nucleotide sequence ID" value="NZ_JAJADQ010000014.1"/>
</dbReference>
<dbReference type="EMBL" id="JAJADQ010000014">
    <property type="protein sequence ID" value="MCB2380179.1"/>
    <property type="molecule type" value="Genomic_DNA"/>
</dbReference>
<gene>
    <name evidence="2" type="ORF">LGH70_21465</name>
</gene>
<organism evidence="2 3">
    <name type="scientific">Hymenobacter nitidus</name>
    <dbReference type="NCBI Taxonomy" id="2880929"/>
    <lineage>
        <taxon>Bacteria</taxon>
        <taxon>Pseudomonadati</taxon>
        <taxon>Bacteroidota</taxon>
        <taxon>Cytophagia</taxon>
        <taxon>Cytophagales</taxon>
        <taxon>Hymenobacteraceae</taxon>
        <taxon>Hymenobacter</taxon>
    </lineage>
</organism>
<feature type="region of interest" description="Disordered" evidence="1">
    <location>
        <begin position="133"/>
        <end position="153"/>
    </location>
</feature>
<accession>A0ABS8AKZ5</accession>
<protein>
    <submittedName>
        <fullName evidence="2">Uncharacterized protein</fullName>
    </submittedName>
</protein>
<reference evidence="2" key="1">
    <citation type="submission" date="2021-10" db="EMBL/GenBank/DDBJ databases">
        <authorList>
            <person name="Dean J.D."/>
            <person name="Kim M.K."/>
            <person name="Newey C.N."/>
            <person name="Stoker T.S."/>
            <person name="Thompson D.W."/>
            <person name="Grose J.H."/>
        </authorList>
    </citation>
    <scope>NUCLEOTIDE SEQUENCE</scope>
    <source>
        <strain evidence="2">BT635</strain>
    </source>
</reference>
<name>A0ABS8AKZ5_9BACT</name>
<evidence type="ECO:0000313" key="3">
    <source>
        <dbReference type="Proteomes" id="UP001165297"/>
    </source>
</evidence>
<evidence type="ECO:0000256" key="1">
    <source>
        <dbReference type="SAM" id="MobiDB-lite"/>
    </source>
</evidence>
<keyword evidence="3" id="KW-1185">Reference proteome</keyword>
<proteinExistence type="predicted"/>